<accession>A0A8H6G0P6</accession>
<dbReference type="GeneID" id="59285307"/>
<dbReference type="EMBL" id="JACCJC010000010">
    <property type="protein sequence ID" value="KAF6238361.1"/>
    <property type="molecule type" value="Genomic_DNA"/>
</dbReference>
<reference evidence="2 3" key="1">
    <citation type="journal article" date="2020" name="Genomics">
        <title>Complete, high-quality genomes from long-read metagenomic sequencing of two wolf lichen thalli reveals enigmatic genome architecture.</title>
        <authorList>
            <person name="McKenzie S.K."/>
            <person name="Walston R.F."/>
            <person name="Allen J.L."/>
        </authorList>
    </citation>
    <scope>NUCLEOTIDE SEQUENCE [LARGE SCALE GENOMIC DNA]</scope>
    <source>
        <strain evidence="2">WasteWater2</strain>
    </source>
</reference>
<comment type="caution">
    <text evidence="2">The sequence shown here is derived from an EMBL/GenBank/DDBJ whole genome shotgun (WGS) entry which is preliminary data.</text>
</comment>
<organism evidence="2 3">
    <name type="scientific">Letharia columbiana</name>
    <dbReference type="NCBI Taxonomy" id="112416"/>
    <lineage>
        <taxon>Eukaryota</taxon>
        <taxon>Fungi</taxon>
        <taxon>Dikarya</taxon>
        <taxon>Ascomycota</taxon>
        <taxon>Pezizomycotina</taxon>
        <taxon>Lecanoromycetes</taxon>
        <taxon>OSLEUM clade</taxon>
        <taxon>Lecanoromycetidae</taxon>
        <taxon>Lecanorales</taxon>
        <taxon>Lecanorineae</taxon>
        <taxon>Parmeliaceae</taxon>
        <taxon>Letharia</taxon>
    </lineage>
</organism>
<dbReference type="AlphaFoldDB" id="A0A8H6G0P6"/>
<gene>
    <name evidence="2" type="ORF">HO173_003641</name>
</gene>
<sequence length="85" mass="9428">MRNGVLIIPPNAIPTPRYRPPEVGVNLVVNDLVSPTKGGPWPAQTRPGFPSKTTPPCDHLPHSRSSTTFYRHHPSQVHNPRHTNP</sequence>
<evidence type="ECO:0000256" key="1">
    <source>
        <dbReference type="SAM" id="MobiDB-lite"/>
    </source>
</evidence>
<keyword evidence="3" id="KW-1185">Reference proteome</keyword>
<dbReference type="Proteomes" id="UP000578531">
    <property type="component" value="Unassembled WGS sequence"/>
</dbReference>
<evidence type="ECO:0000313" key="2">
    <source>
        <dbReference type="EMBL" id="KAF6238361.1"/>
    </source>
</evidence>
<feature type="compositionally biased region" description="Basic residues" evidence="1">
    <location>
        <begin position="70"/>
        <end position="85"/>
    </location>
</feature>
<proteinExistence type="predicted"/>
<name>A0A8H6G0P6_9LECA</name>
<protein>
    <submittedName>
        <fullName evidence="2">Uncharacterized protein</fullName>
    </submittedName>
</protein>
<feature type="region of interest" description="Disordered" evidence="1">
    <location>
        <begin position="34"/>
        <end position="85"/>
    </location>
</feature>
<evidence type="ECO:0000313" key="3">
    <source>
        <dbReference type="Proteomes" id="UP000578531"/>
    </source>
</evidence>
<dbReference type="RefSeq" id="XP_037167668.1">
    <property type="nucleotide sequence ID" value="XM_037305566.1"/>
</dbReference>